<evidence type="ECO:0000313" key="3">
    <source>
        <dbReference type="EMBL" id="KKL19604.1"/>
    </source>
</evidence>
<keyword evidence="2" id="KW-0812">Transmembrane</keyword>
<feature type="non-terminal residue" evidence="3">
    <location>
        <position position="249"/>
    </location>
</feature>
<feature type="transmembrane region" description="Helical" evidence="2">
    <location>
        <begin position="51"/>
        <end position="72"/>
    </location>
</feature>
<proteinExistence type="predicted"/>
<feature type="compositionally biased region" description="Basic and acidic residues" evidence="1">
    <location>
        <begin position="1"/>
        <end position="10"/>
    </location>
</feature>
<dbReference type="GO" id="GO:0005886">
    <property type="term" value="C:plasma membrane"/>
    <property type="evidence" value="ECO:0007669"/>
    <property type="project" value="TreeGrafter"/>
</dbReference>
<accession>A0A0F9BCF6</accession>
<dbReference type="InterPro" id="IPR050445">
    <property type="entry name" value="Bact_polysacc_biosynth/exp"/>
</dbReference>
<reference evidence="3" key="1">
    <citation type="journal article" date="2015" name="Nature">
        <title>Complex archaea that bridge the gap between prokaryotes and eukaryotes.</title>
        <authorList>
            <person name="Spang A."/>
            <person name="Saw J.H."/>
            <person name="Jorgensen S.L."/>
            <person name="Zaremba-Niedzwiedzka K."/>
            <person name="Martijn J."/>
            <person name="Lind A.E."/>
            <person name="van Eijk R."/>
            <person name="Schleper C."/>
            <person name="Guy L."/>
            <person name="Ettema T.J."/>
        </authorList>
    </citation>
    <scope>NUCLEOTIDE SEQUENCE</scope>
</reference>
<sequence length="249" mass="28154">MSLVPTREETPQIVRYSGPSGRRSASPSATMTTGFSFTGADFLRLLRRRKWLIILSLGISTLAAGVGTFLWLQFAPFYTAEAYLLVNPPRTTGINPERVLLTVEMMERLVQTRVQSIKTQQVFQLAIDDIRQTEWFNEALKDSSGPVQRLLDQVNVEPVPDTNMIRIWISGCKRVDAVAIVNAIAKAAVNEAKEDSNRGLSKTIERLSNLREEQVKKRDKSIERIQKFHRLGIGGVPIEEQNTLLYRQQ</sequence>
<organism evidence="3">
    <name type="scientific">marine sediment metagenome</name>
    <dbReference type="NCBI Taxonomy" id="412755"/>
    <lineage>
        <taxon>unclassified sequences</taxon>
        <taxon>metagenomes</taxon>
        <taxon>ecological metagenomes</taxon>
    </lineage>
</organism>
<evidence type="ECO:0000256" key="2">
    <source>
        <dbReference type="SAM" id="Phobius"/>
    </source>
</evidence>
<gene>
    <name evidence="3" type="ORF">LCGC14_2463790</name>
</gene>
<comment type="caution">
    <text evidence="3">The sequence shown here is derived from an EMBL/GenBank/DDBJ whole genome shotgun (WGS) entry which is preliminary data.</text>
</comment>
<evidence type="ECO:0000256" key="1">
    <source>
        <dbReference type="SAM" id="MobiDB-lite"/>
    </source>
</evidence>
<dbReference type="EMBL" id="LAZR01038424">
    <property type="protein sequence ID" value="KKL19604.1"/>
    <property type="molecule type" value="Genomic_DNA"/>
</dbReference>
<dbReference type="PANTHER" id="PTHR32309">
    <property type="entry name" value="TYROSINE-PROTEIN KINASE"/>
    <property type="match status" value="1"/>
</dbReference>
<name>A0A0F9BCF6_9ZZZZ</name>
<dbReference type="GO" id="GO:0004713">
    <property type="term" value="F:protein tyrosine kinase activity"/>
    <property type="evidence" value="ECO:0007669"/>
    <property type="project" value="TreeGrafter"/>
</dbReference>
<dbReference type="PANTHER" id="PTHR32309:SF13">
    <property type="entry name" value="FERRIC ENTEROBACTIN TRANSPORT PROTEIN FEPE"/>
    <property type="match status" value="1"/>
</dbReference>
<dbReference type="AlphaFoldDB" id="A0A0F9BCF6"/>
<evidence type="ECO:0008006" key="4">
    <source>
        <dbReference type="Google" id="ProtNLM"/>
    </source>
</evidence>
<feature type="compositionally biased region" description="Low complexity" evidence="1">
    <location>
        <begin position="17"/>
        <end position="29"/>
    </location>
</feature>
<keyword evidence="2" id="KW-1133">Transmembrane helix</keyword>
<protein>
    <recommendedName>
        <fullName evidence="4">Polysaccharide chain length determinant N-terminal domain-containing protein</fullName>
    </recommendedName>
</protein>
<keyword evidence="2" id="KW-0472">Membrane</keyword>
<feature type="region of interest" description="Disordered" evidence="1">
    <location>
        <begin position="1"/>
        <end position="29"/>
    </location>
</feature>